<name>A0A9Q8T463_9PEZI</name>
<dbReference type="RefSeq" id="XP_049150297.1">
    <property type="nucleotide sequence ID" value="XM_049293151.1"/>
</dbReference>
<keyword evidence="2" id="KW-0472">Membrane</keyword>
<protein>
    <submittedName>
        <fullName evidence="3">Uncharacterized protein</fullName>
    </submittedName>
</protein>
<evidence type="ECO:0000313" key="4">
    <source>
        <dbReference type="Proteomes" id="UP000830671"/>
    </source>
</evidence>
<dbReference type="AlphaFoldDB" id="A0A9Q8T463"/>
<dbReference type="GeneID" id="73348161"/>
<feature type="transmembrane region" description="Helical" evidence="2">
    <location>
        <begin position="557"/>
        <end position="577"/>
    </location>
</feature>
<dbReference type="KEGG" id="clup:CLUP02_14220"/>
<evidence type="ECO:0000256" key="2">
    <source>
        <dbReference type="SAM" id="Phobius"/>
    </source>
</evidence>
<keyword evidence="4" id="KW-1185">Reference proteome</keyword>
<keyword evidence="2" id="KW-1133">Transmembrane helix</keyword>
<reference evidence="3" key="1">
    <citation type="journal article" date="2021" name="Mol. Plant Microbe Interact.">
        <title>Complete Genome Sequence of the Plant-Pathogenic Fungus Colletotrichum lupini.</title>
        <authorList>
            <person name="Baroncelli R."/>
            <person name="Pensec F."/>
            <person name="Da Lio D."/>
            <person name="Boufleur T."/>
            <person name="Vicente I."/>
            <person name="Sarrocco S."/>
            <person name="Picot A."/>
            <person name="Baraldi E."/>
            <person name="Sukno S."/>
            <person name="Thon M."/>
            <person name="Le Floch G."/>
        </authorList>
    </citation>
    <scope>NUCLEOTIDE SEQUENCE</scope>
    <source>
        <strain evidence="3">IMI 504893</strain>
    </source>
</reference>
<accession>A0A9Q8T463</accession>
<proteinExistence type="predicted"/>
<sequence>MTLETSPSCPSRPSSPAPEAGEATSGYPASAETESGAAATAVPLFYSAKSHPHNLDQTAYPKSILIIKAMAGLAVYAAIVATIAISIRLFYLRLLPRPIAGGPPFNLDSAKRILGDAPYFIELDNAGEYWLKFFTQLLSKHNTPIAQFFPGPLDRTHIVIADYREARDLMSKRGKDLGRGVTNDITWNSVIPGHFISMEDSHPSFKDTKFLTKDLMTPSFLHGVNDGGAATLLNDVRLNKTESPDSATWNDLVFPSFDSVGSPDDEYHILKLGGSNQKFNFSIEVPSLRPRLFCHPATVRDRGVSTTGGAVSTTITAIDLLPETCRAGDDSQVRNVSFKATGDKTDGLVGLFFDLDIGVLVSKQCSPCKTNPDSARPYNPMGCPSIGIFFAERPFVCSQVVQQVRVGMKFTSLIGPKGEIIFQRSSLTSTPTPNESTAKNLTRDDSELDLFPYRIQPHFDKNVTNSISDDPADPFFRYILSGTTGVSRDDLTKNPDQLIDVVNGLYTKFMVQVMDSSIFRTPIVASTQTKEQNEKQSVNGTISREEFRLIMNYTPKLILQILLGTMMILGLTAYIMVDLKGTLPRSPHSIASSMALFAGSELCANHIPEEAEWMNKQQLDRIFQGYTFALGWWSRSATEADSRSIDSLLDAPVVDERFGIDVGTPERLGFEAKGNRGGRLWSKWSAL</sequence>
<dbReference type="Proteomes" id="UP000830671">
    <property type="component" value="Chromosome 7"/>
</dbReference>
<evidence type="ECO:0000256" key="1">
    <source>
        <dbReference type="SAM" id="MobiDB-lite"/>
    </source>
</evidence>
<keyword evidence="2" id="KW-0812">Transmembrane</keyword>
<organism evidence="3 4">
    <name type="scientific">Colletotrichum lupini</name>
    <dbReference type="NCBI Taxonomy" id="145971"/>
    <lineage>
        <taxon>Eukaryota</taxon>
        <taxon>Fungi</taxon>
        <taxon>Dikarya</taxon>
        <taxon>Ascomycota</taxon>
        <taxon>Pezizomycotina</taxon>
        <taxon>Sordariomycetes</taxon>
        <taxon>Hypocreomycetidae</taxon>
        <taxon>Glomerellales</taxon>
        <taxon>Glomerellaceae</taxon>
        <taxon>Colletotrichum</taxon>
        <taxon>Colletotrichum acutatum species complex</taxon>
    </lineage>
</organism>
<dbReference type="EMBL" id="CP019479">
    <property type="protein sequence ID" value="UQC88695.1"/>
    <property type="molecule type" value="Genomic_DNA"/>
</dbReference>
<feature type="compositionally biased region" description="Low complexity" evidence="1">
    <location>
        <begin position="1"/>
        <end position="18"/>
    </location>
</feature>
<gene>
    <name evidence="3" type="ORF">CLUP02_14220</name>
</gene>
<feature type="region of interest" description="Disordered" evidence="1">
    <location>
        <begin position="1"/>
        <end position="30"/>
    </location>
</feature>
<evidence type="ECO:0000313" key="3">
    <source>
        <dbReference type="EMBL" id="UQC88695.1"/>
    </source>
</evidence>
<feature type="transmembrane region" description="Helical" evidence="2">
    <location>
        <begin position="65"/>
        <end position="91"/>
    </location>
</feature>